<organism evidence="2 3">
    <name type="scientific">Paraflavitalea soli</name>
    <dbReference type="NCBI Taxonomy" id="2315862"/>
    <lineage>
        <taxon>Bacteria</taxon>
        <taxon>Pseudomonadati</taxon>
        <taxon>Bacteroidota</taxon>
        <taxon>Chitinophagia</taxon>
        <taxon>Chitinophagales</taxon>
        <taxon>Chitinophagaceae</taxon>
        <taxon>Paraflavitalea</taxon>
    </lineage>
</organism>
<evidence type="ECO:0000313" key="3">
    <source>
        <dbReference type="Proteomes" id="UP000263900"/>
    </source>
</evidence>
<feature type="transmembrane region" description="Helical" evidence="1">
    <location>
        <begin position="249"/>
        <end position="273"/>
    </location>
</feature>
<evidence type="ECO:0000313" key="2">
    <source>
        <dbReference type="EMBL" id="AXY72692.1"/>
    </source>
</evidence>
<keyword evidence="1" id="KW-1133">Transmembrane helix</keyword>
<gene>
    <name evidence="2" type="ORF">D3H65_01310</name>
</gene>
<dbReference type="RefSeq" id="WP_119048530.1">
    <property type="nucleotide sequence ID" value="NZ_CP032157.1"/>
</dbReference>
<proteinExistence type="predicted"/>
<feature type="transmembrane region" description="Helical" evidence="1">
    <location>
        <begin position="210"/>
        <end position="229"/>
    </location>
</feature>
<keyword evidence="3" id="KW-1185">Reference proteome</keyword>
<dbReference type="KEGG" id="pseg:D3H65_01310"/>
<sequence length="333" mass="38501">MSEVMLTNGAEGNLPAQLDIETLKSVYYWLNAKPDTHMKVFGGARLVTYNDLLDINAKIQDKLQIHQLVANITTITVIFEKGEVKSFNAWEVFKNNHWEVPQKTESISINWDISIKLPNYKLPQKHTLKVRIGSSLRPNEVFHLIANGDDEIELRENLSFLVCKVDFINIILSRELINIVEVWYNSLEKLHPQSRIQTFLEKHKSTLSRVGHYMTTTIGLAFLFIAFKIHLKYINLVEFGKEAYLDGMFWAMLMFAIYFVSNIIGASFGSFVFEKIGKYQNPHYFSITKGDKNEQTEINRKNKKISSNLIWHFIIRATVAIISLLVSKFILHN</sequence>
<keyword evidence="1" id="KW-0812">Transmembrane</keyword>
<dbReference type="AlphaFoldDB" id="A0A3B7MEI3"/>
<accession>A0A3B7MEI3</accession>
<keyword evidence="1" id="KW-0472">Membrane</keyword>
<name>A0A3B7MEI3_9BACT</name>
<feature type="transmembrane region" description="Helical" evidence="1">
    <location>
        <begin position="309"/>
        <end position="331"/>
    </location>
</feature>
<dbReference type="EMBL" id="CP032157">
    <property type="protein sequence ID" value="AXY72692.1"/>
    <property type="molecule type" value="Genomic_DNA"/>
</dbReference>
<reference evidence="2 3" key="1">
    <citation type="submission" date="2018-09" db="EMBL/GenBank/DDBJ databases">
        <title>Genome sequencing of strain 6GH32-13.</title>
        <authorList>
            <person name="Weon H.-Y."/>
            <person name="Heo J."/>
            <person name="Kwon S.-W."/>
        </authorList>
    </citation>
    <scope>NUCLEOTIDE SEQUENCE [LARGE SCALE GENOMIC DNA]</scope>
    <source>
        <strain evidence="2 3">5GH32-13</strain>
    </source>
</reference>
<dbReference type="OrthoDB" id="7053677at2"/>
<dbReference type="Proteomes" id="UP000263900">
    <property type="component" value="Chromosome"/>
</dbReference>
<protein>
    <submittedName>
        <fullName evidence="2">Uncharacterized protein</fullName>
    </submittedName>
</protein>
<evidence type="ECO:0000256" key="1">
    <source>
        <dbReference type="SAM" id="Phobius"/>
    </source>
</evidence>